<keyword evidence="4 6" id="KW-0472">Membrane</keyword>
<dbReference type="AlphaFoldDB" id="A0AA38XLK0"/>
<comment type="caution">
    <text evidence="7">The sequence shown here is derived from an EMBL/GenBank/DDBJ whole genome shotgun (WGS) entry which is preliminary data.</text>
</comment>
<dbReference type="Proteomes" id="UP001172673">
    <property type="component" value="Unassembled WGS sequence"/>
</dbReference>
<dbReference type="GO" id="GO:0022857">
    <property type="term" value="F:transmembrane transporter activity"/>
    <property type="evidence" value="ECO:0007669"/>
    <property type="project" value="InterPro"/>
</dbReference>
<evidence type="ECO:0000256" key="3">
    <source>
        <dbReference type="ARBA" id="ARBA00022989"/>
    </source>
</evidence>
<feature type="compositionally biased region" description="Basic and acidic residues" evidence="5">
    <location>
        <begin position="13"/>
        <end position="25"/>
    </location>
</feature>
<dbReference type="InterPro" id="IPR011701">
    <property type="entry name" value="MFS"/>
</dbReference>
<evidence type="ECO:0008006" key="9">
    <source>
        <dbReference type="Google" id="ProtNLM"/>
    </source>
</evidence>
<keyword evidence="8" id="KW-1185">Reference proteome</keyword>
<feature type="transmembrane region" description="Helical" evidence="6">
    <location>
        <begin position="421"/>
        <end position="441"/>
    </location>
</feature>
<sequence>MSDSDQSTIGNGEPHRERQQEKDLNQIESAGPTEKRYGVSGPELAGENLEPGNPARADGKIELTEDDCYEKLGYCFPAWKKWMILVIILLIQTSMNLNASIYGNAVDGLAEKYTISKQKARVGQMIFLICYAFGCELWAPWSEELGRWPTQQLSLFLVNIWQLPAALAPNFGTIVVARALAGLSTAGGSVTLGVIADLYQPEDSGFQYAVAFVVLSSVGGAPVGAVIGGFVGQYLSLPWIFWMQLIIGGAVQIIHFVCVPETRATIILDKEAKKRRKNGETNIYGPDELKKPRFPMKEFIRIWMRPFQMFVTEPIVLFLSLLSGFSDSLLFTFLEAFTPVFKQWGFKPYQIGLAFISSLVGYVLAYLSYLPVIRHHNKIRAEDPGKLSPESRLWWLLFLAPLETIGLFGFAWTSLGPDYGIPWIAPMIFTVMIAIANYGIYKSSIDYMIAAYGPYAASATGGNDLARDFLAGVAALYSSPFYENIGEKYTLEYPSTILACLSILVIIPVYIFYWKGEWFRDRSKFAKELNAGRQGSVARRRSTLPGAKGNGNVGHVEKV</sequence>
<dbReference type="FunFam" id="1.20.1250.20:FF:000088">
    <property type="entry name" value="MFS multidrug transporter, putative"/>
    <property type="match status" value="1"/>
</dbReference>
<keyword evidence="2 6" id="KW-0812">Transmembrane</keyword>
<keyword evidence="3 6" id="KW-1133">Transmembrane helix</keyword>
<feature type="transmembrane region" description="Helical" evidence="6">
    <location>
        <begin position="496"/>
        <end position="514"/>
    </location>
</feature>
<feature type="transmembrane region" description="Helical" evidence="6">
    <location>
        <begin position="122"/>
        <end position="141"/>
    </location>
</feature>
<evidence type="ECO:0000256" key="1">
    <source>
        <dbReference type="ARBA" id="ARBA00004141"/>
    </source>
</evidence>
<feature type="transmembrane region" description="Helical" evidence="6">
    <location>
        <begin position="177"/>
        <end position="196"/>
    </location>
</feature>
<feature type="transmembrane region" description="Helical" evidence="6">
    <location>
        <begin position="351"/>
        <end position="372"/>
    </location>
</feature>
<feature type="transmembrane region" description="Helical" evidence="6">
    <location>
        <begin position="310"/>
        <end position="331"/>
    </location>
</feature>
<evidence type="ECO:0000256" key="6">
    <source>
        <dbReference type="SAM" id="Phobius"/>
    </source>
</evidence>
<accession>A0AA38XLK0</accession>
<dbReference type="InterPro" id="IPR036259">
    <property type="entry name" value="MFS_trans_sf"/>
</dbReference>
<feature type="region of interest" description="Disordered" evidence="5">
    <location>
        <begin position="1"/>
        <end position="58"/>
    </location>
</feature>
<dbReference type="Gene3D" id="1.20.1250.20">
    <property type="entry name" value="MFS general substrate transporter like domains"/>
    <property type="match status" value="1"/>
</dbReference>
<comment type="subcellular location">
    <subcellularLocation>
        <location evidence="1">Membrane</location>
        <topology evidence="1">Multi-pass membrane protein</topology>
    </subcellularLocation>
</comment>
<dbReference type="PANTHER" id="PTHR23502:SF3">
    <property type="entry name" value="MAJOR FACILITATOR SUPERFAMILY (MFS) PROFILE DOMAIN-CONTAINING PROTEIN-RELATED"/>
    <property type="match status" value="1"/>
</dbReference>
<organism evidence="7 8">
    <name type="scientific">Cladophialophora chaetospira</name>
    <dbReference type="NCBI Taxonomy" id="386627"/>
    <lineage>
        <taxon>Eukaryota</taxon>
        <taxon>Fungi</taxon>
        <taxon>Dikarya</taxon>
        <taxon>Ascomycota</taxon>
        <taxon>Pezizomycotina</taxon>
        <taxon>Eurotiomycetes</taxon>
        <taxon>Chaetothyriomycetidae</taxon>
        <taxon>Chaetothyriales</taxon>
        <taxon>Herpotrichiellaceae</taxon>
        <taxon>Cladophialophora</taxon>
    </lineage>
</organism>
<evidence type="ECO:0000256" key="5">
    <source>
        <dbReference type="SAM" id="MobiDB-lite"/>
    </source>
</evidence>
<evidence type="ECO:0000256" key="2">
    <source>
        <dbReference type="ARBA" id="ARBA00022692"/>
    </source>
</evidence>
<feature type="transmembrane region" description="Helical" evidence="6">
    <location>
        <begin position="82"/>
        <end position="102"/>
    </location>
</feature>
<evidence type="ECO:0000256" key="4">
    <source>
        <dbReference type="ARBA" id="ARBA00023136"/>
    </source>
</evidence>
<name>A0AA38XLK0_9EURO</name>
<evidence type="ECO:0000313" key="8">
    <source>
        <dbReference type="Proteomes" id="UP001172673"/>
    </source>
</evidence>
<reference evidence="7" key="1">
    <citation type="submission" date="2022-10" db="EMBL/GenBank/DDBJ databases">
        <title>Culturing micro-colonial fungi from biological soil crusts in the Mojave desert and describing Neophaeococcomyces mojavensis, and introducing the new genera and species Taxawa tesnikishii.</title>
        <authorList>
            <person name="Kurbessoian T."/>
            <person name="Stajich J.E."/>
        </authorList>
    </citation>
    <scope>NUCLEOTIDE SEQUENCE</scope>
    <source>
        <strain evidence="7">TK_41</strain>
    </source>
</reference>
<dbReference type="GO" id="GO:0005886">
    <property type="term" value="C:plasma membrane"/>
    <property type="evidence" value="ECO:0007669"/>
    <property type="project" value="TreeGrafter"/>
</dbReference>
<feature type="transmembrane region" description="Helical" evidence="6">
    <location>
        <begin position="237"/>
        <end position="258"/>
    </location>
</feature>
<feature type="region of interest" description="Disordered" evidence="5">
    <location>
        <begin position="540"/>
        <end position="559"/>
    </location>
</feature>
<feature type="compositionally biased region" description="Polar residues" evidence="5">
    <location>
        <begin position="1"/>
        <end position="10"/>
    </location>
</feature>
<dbReference type="PANTHER" id="PTHR23502">
    <property type="entry name" value="MAJOR FACILITATOR SUPERFAMILY"/>
    <property type="match status" value="1"/>
</dbReference>
<dbReference type="EMBL" id="JAPDRK010000002">
    <property type="protein sequence ID" value="KAJ9615719.1"/>
    <property type="molecule type" value="Genomic_DNA"/>
</dbReference>
<dbReference type="Pfam" id="PF07690">
    <property type="entry name" value="MFS_1"/>
    <property type="match status" value="1"/>
</dbReference>
<feature type="transmembrane region" description="Helical" evidence="6">
    <location>
        <begin position="208"/>
        <end position="231"/>
    </location>
</feature>
<feature type="transmembrane region" description="Helical" evidence="6">
    <location>
        <begin position="393"/>
        <end position="415"/>
    </location>
</feature>
<proteinExistence type="predicted"/>
<dbReference type="SUPFAM" id="SSF103473">
    <property type="entry name" value="MFS general substrate transporter"/>
    <property type="match status" value="1"/>
</dbReference>
<protein>
    <recommendedName>
        <fullName evidence="9">Major facilitator superfamily (MFS) profile domain-containing protein</fullName>
    </recommendedName>
</protein>
<gene>
    <name evidence="7" type="ORF">H2200_001796</name>
</gene>
<evidence type="ECO:0000313" key="7">
    <source>
        <dbReference type="EMBL" id="KAJ9615719.1"/>
    </source>
</evidence>